<gene>
    <name evidence="2" type="ORF">CSSPJE1EN2_LOCUS25038</name>
</gene>
<reference evidence="2" key="1">
    <citation type="submission" date="2024-03" db="EMBL/GenBank/DDBJ databases">
        <authorList>
            <consortium name="ELIXIR-Norway"/>
            <consortium name="Elixir Norway"/>
        </authorList>
    </citation>
    <scope>NUCLEOTIDE SEQUENCE</scope>
</reference>
<feature type="compositionally biased region" description="Polar residues" evidence="1">
    <location>
        <begin position="69"/>
        <end position="84"/>
    </location>
</feature>
<protein>
    <submittedName>
        <fullName evidence="2">Uncharacterized protein</fullName>
    </submittedName>
</protein>
<name>A0ABP1A1I0_9BRYO</name>
<dbReference type="EMBL" id="CAXHBF010000098">
    <property type="protein sequence ID" value="CAK9855106.1"/>
    <property type="molecule type" value="Genomic_DNA"/>
</dbReference>
<feature type="compositionally biased region" description="Basic residues" evidence="1">
    <location>
        <begin position="126"/>
        <end position="141"/>
    </location>
</feature>
<evidence type="ECO:0000313" key="2">
    <source>
        <dbReference type="EMBL" id="CAK9855106.1"/>
    </source>
</evidence>
<evidence type="ECO:0000256" key="1">
    <source>
        <dbReference type="SAM" id="MobiDB-lite"/>
    </source>
</evidence>
<evidence type="ECO:0000313" key="3">
    <source>
        <dbReference type="Proteomes" id="UP001497522"/>
    </source>
</evidence>
<feature type="region of interest" description="Disordered" evidence="1">
    <location>
        <begin position="45"/>
        <end position="141"/>
    </location>
</feature>
<feature type="compositionally biased region" description="Acidic residues" evidence="1">
    <location>
        <begin position="97"/>
        <end position="116"/>
    </location>
</feature>
<accession>A0ABP1A1I0</accession>
<organism evidence="2 3">
    <name type="scientific">Sphagnum jensenii</name>
    <dbReference type="NCBI Taxonomy" id="128206"/>
    <lineage>
        <taxon>Eukaryota</taxon>
        <taxon>Viridiplantae</taxon>
        <taxon>Streptophyta</taxon>
        <taxon>Embryophyta</taxon>
        <taxon>Bryophyta</taxon>
        <taxon>Sphagnophytina</taxon>
        <taxon>Sphagnopsida</taxon>
        <taxon>Sphagnales</taxon>
        <taxon>Sphagnaceae</taxon>
        <taxon>Sphagnum</taxon>
    </lineage>
</organism>
<sequence>VQLKAARQLKEITEQLAKAKKAREFGRSDHDLKALELKLAECQSVVDEASEGESESSQGSSDEDERANTAPSATISNGPSSFASRNAGFAGGRDKEDREEEEEGQGDDEEREEDEQPPPPPENTRKKYSRKKSKRGRKSPF</sequence>
<comment type="caution">
    <text evidence="2">The sequence shown here is derived from an EMBL/GenBank/DDBJ whole genome shotgun (WGS) entry which is preliminary data.</text>
</comment>
<feature type="non-terminal residue" evidence="2">
    <location>
        <position position="1"/>
    </location>
</feature>
<proteinExistence type="predicted"/>
<keyword evidence="3" id="KW-1185">Reference proteome</keyword>
<dbReference type="Proteomes" id="UP001497522">
    <property type="component" value="Unassembled WGS sequence"/>
</dbReference>